<dbReference type="Pfam" id="PF01636">
    <property type="entry name" value="APH"/>
    <property type="match status" value="1"/>
</dbReference>
<keyword evidence="4" id="KW-1185">Reference proteome</keyword>
<dbReference type="EMBL" id="LFZN01000073">
    <property type="protein sequence ID" value="KXT00473.1"/>
    <property type="molecule type" value="Genomic_DNA"/>
</dbReference>
<evidence type="ECO:0000313" key="3">
    <source>
        <dbReference type="EMBL" id="KXT00473.1"/>
    </source>
</evidence>
<proteinExistence type="predicted"/>
<dbReference type="STRING" id="321146.A0A139HDI5"/>
<evidence type="ECO:0000313" key="4">
    <source>
        <dbReference type="Proteomes" id="UP000070133"/>
    </source>
</evidence>
<dbReference type="Gene3D" id="3.90.1200.10">
    <property type="match status" value="1"/>
</dbReference>
<sequence length="274" mass="31401">MNPDPFSALYTSNDQEETTPAARRTAFRRDPHGSLVSGQDSECRITRDERGVRKCGSRVRIEESLALEFASSLQLPVPAVHSVHSCSQRTEILMEFVDGECLEEAWMAMNAEQKKDVARQLRHIVADMRRAQARDRPRIGAFSGPVRDCRQFSDYVGGPFDCEAEFNTAFVLDFLAGTPSLIRSAVADALSTDSRIVFTHGDLTPRNIIVKEGRVQALLDWEYAGWYPEYWEYVKFFERPTDCKDWKEYAEVIFETKYPKDLLTFQALARWQKP</sequence>
<gene>
    <name evidence="3" type="ORF">AC578_1914</name>
</gene>
<name>A0A139HDI5_9PEZI</name>
<dbReference type="InterPro" id="IPR011009">
    <property type="entry name" value="Kinase-like_dom_sf"/>
</dbReference>
<protein>
    <recommendedName>
        <fullName evidence="2">Aminoglycoside phosphotransferase domain-containing protein</fullName>
    </recommendedName>
</protein>
<dbReference type="Proteomes" id="UP000070133">
    <property type="component" value="Unassembled WGS sequence"/>
</dbReference>
<feature type="region of interest" description="Disordered" evidence="1">
    <location>
        <begin position="1"/>
        <end position="21"/>
    </location>
</feature>
<dbReference type="InterPro" id="IPR002575">
    <property type="entry name" value="Aminoglycoside_PTrfase"/>
</dbReference>
<dbReference type="PANTHER" id="PTHR21310">
    <property type="entry name" value="AMINOGLYCOSIDE PHOSPHOTRANSFERASE-RELATED-RELATED"/>
    <property type="match status" value="1"/>
</dbReference>
<accession>A0A139HDI5</accession>
<dbReference type="OrthoDB" id="4177236at2759"/>
<dbReference type="InterPro" id="IPR051678">
    <property type="entry name" value="AGP_Transferase"/>
</dbReference>
<dbReference type="CDD" id="cd05120">
    <property type="entry name" value="APH_ChoK_like"/>
    <property type="match status" value="1"/>
</dbReference>
<comment type="caution">
    <text evidence="3">The sequence shown here is derived from an EMBL/GenBank/DDBJ whole genome shotgun (WGS) entry which is preliminary data.</text>
</comment>
<evidence type="ECO:0000259" key="2">
    <source>
        <dbReference type="Pfam" id="PF01636"/>
    </source>
</evidence>
<dbReference type="PANTHER" id="PTHR21310:SF58">
    <property type="entry name" value="AMINOGLYCOSIDE PHOSPHOTRANSFERASE DOMAIN-CONTAINING PROTEIN"/>
    <property type="match status" value="1"/>
</dbReference>
<dbReference type="SUPFAM" id="SSF56112">
    <property type="entry name" value="Protein kinase-like (PK-like)"/>
    <property type="match status" value="1"/>
</dbReference>
<evidence type="ECO:0000256" key="1">
    <source>
        <dbReference type="SAM" id="MobiDB-lite"/>
    </source>
</evidence>
<reference evidence="3 4" key="1">
    <citation type="submission" date="2015-07" db="EMBL/GenBank/DDBJ databases">
        <title>Comparative genomics of the Sigatoka disease complex on banana suggests a link between parallel evolutionary changes in Pseudocercospora fijiensis and Pseudocercospora eumusae and increased virulence on the banana host.</title>
        <authorList>
            <person name="Chang T.-C."/>
            <person name="Salvucci A."/>
            <person name="Crous P.W."/>
            <person name="Stergiopoulos I."/>
        </authorList>
    </citation>
    <scope>NUCLEOTIDE SEQUENCE [LARGE SCALE GENOMIC DNA]</scope>
    <source>
        <strain evidence="3 4">CBS 114824</strain>
    </source>
</reference>
<organism evidence="3 4">
    <name type="scientific">Pseudocercospora eumusae</name>
    <dbReference type="NCBI Taxonomy" id="321146"/>
    <lineage>
        <taxon>Eukaryota</taxon>
        <taxon>Fungi</taxon>
        <taxon>Dikarya</taxon>
        <taxon>Ascomycota</taxon>
        <taxon>Pezizomycotina</taxon>
        <taxon>Dothideomycetes</taxon>
        <taxon>Dothideomycetidae</taxon>
        <taxon>Mycosphaerellales</taxon>
        <taxon>Mycosphaerellaceae</taxon>
        <taxon>Pseudocercospora</taxon>
    </lineage>
</organism>
<dbReference type="AlphaFoldDB" id="A0A139HDI5"/>
<feature type="domain" description="Aminoglycoside phosphotransferase" evidence="2">
    <location>
        <begin position="67"/>
        <end position="237"/>
    </location>
</feature>